<dbReference type="AlphaFoldDB" id="A0A9P1NYS0"/>
<dbReference type="SUPFAM" id="SSF55073">
    <property type="entry name" value="Nucleotide cyclase"/>
    <property type="match status" value="1"/>
</dbReference>
<dbReference type="GO" id="GO:0004016">
    <property type="term" value="F:adenylate cyclase activity"/>
    <property type="evidence" value="ECO:0007669"/>
    <property type="project" value="UniProtKB-ARBA"/>
</dbReference>
<dbReference type="Pfam" id="PF00211">
    <property type="entry name" value="Guanylate_cyc"/>
    <property type="match status" value="1"/>
</dbReference>
<reference evidence="3 4" key="1">
    <citation type="submission" date="2014-02" db="EMBL/GenBank/DDBJ databases">
        <authorList>
            <person name="Genoscope - CEA"/>
        </authorList>
    </citation>
    <scope>NUCLEOTIDE SEQUENCE [LARGE SCALE GENOMIC DNA]</scope>
    <source>
        <strain evidence="3 4">PCC 8005</strain>
    </source>
</reference>
<dbReference type="InterPro" id="IPR001054">
    <property type="entry name" value="A/G_cyclase"/>
</dbReference>
<organism evidence="3 4">
    <name type="scientific">Limnospira indica PCC 8005</name>
    <dbReference type="NCBI Taxonomy" id="376219"/>
    <lineage>
        <taxon>Bacteria</taxon>
        <taxon>Bacillati</taxon>
        <taxon>Cyanobacteriota</taxon>
        <taxon>Cyanophyceae</taxon>
        <taxon>Oscillatoriophycideae</taxon>
        <taxon>Oscillatoriales</taxon>
        <taxon>Sirenicapillariaceae</taxon>
        <taxon>Limnospira</taxon>
    </lineage>
</organism>
<proteinExistence type="inferred from homology"/>
<dbReference type="InterPro" id="IPR029787">
    <property type="entry name" value="Nucleotide_cyclase"/>
</dbReference>
<evidence type="ECO:0000313" key="4">
    <source>
        <dbReference type="Proteomes" id="UP000032946"/>
    </source>
</evidence>
<dbReference type="PROSITE" id="PS50125">
    <property type="entry name" value="GUANYLATE_CYCLASE_2"/>
    <property type="match status" value="1"/>
</dbReference>
<dbReference type="Proteomes" id="UP000032946">
    <property type="component" value="Chromosome"/>
</dbReference>
<feature type="domain" description="Guanylate cyclase" evidence="2">
    <location>
        <begin position="2"/>
        <end position="128"/>
    </location>
</feature>
<dbReference type="EMBL" id="FO818640">
    <property type="protein sequence ID" value="CDM95126.1"/>
    <property type="molecule type" value="Genomic_DNA"/>
</dbReference>
<evidence type="ECO:0000259" key="2">
    <source>
        <dbReference type="PROSITE" id="PS50125"/>
    </source>
</evidence>
<dbReference type="GO" id="GO:0006171">
    <property type="term" value="P:cAMP biosynthetic process"/>
    <property type="evidence" value="ECO:0007669"/>
    <property type="project" value="TreeGrafter"/>
</dbReference>
<dbReference type="Gene3D" id="3.30.70.1230">
    <property type="entry name" value="Nucleotide cyclase"/>
    <property type="match status" value="1"/>
</dbReference>
<protein>
    <submittedName>
        <fullName evidence="3">Adenylate/guanylate cyclase</fullName>
    </submittedName>
</protein>
<evidence type="ECO:0000256" key="1">
    <source>
        <dbReference type="ARBA" id="ARBA00005381"/>
    </source>
</evidence>
<gene>
    <name evidence="3" type="ORF">ARTHRO_30392</name>
</gene>
<sequence>MSILFSDIRQFTNLSEKMSLADNFKFINAYLCRMEPAIIENCGFIDKYIGDAIMAWFGRSADDAVQAGIAMLKLLSLYYSTRQRPGRPPLKIGIGINTGTMMLGIVGGKDKIDTTVISDAVNLAARLEELTPKYAVPLLISQHTFLSLENPNSYAFRIIDKVAVKGKSEMVSVWEIFDADPPESRDAKLKTKTQFESALTLYYLHQYKQAAQLLQICLAENPGDAVAQIYWKRVVDQM</sequence>
<name>A0A9P1NYS0_9CYAN</name>
<dbReference type="GO" id="GO:0035556">
    <property type="term" value="P:intracellular signal transduction"/>
    <property type="evidence" value="ECO:0007669"/>
    <property type="project" value="InterPro"/>
</dbReference>
<dbReference type="RefSeq" id="WP_006625716.1">
    <property type="nucleotide sequence ID" value="NZ_FO818640.1"/>
</dbReference>
<dbReference type="SMART" id="SM00044">
    <property type="entry name" value="CYCc"/>
    <property type="match status" value="1"/>
</dbReference>
<comment type="similarity">
    <text evidence="1">Belongs to the adenylyl cyclase class-3 family.</text>
</comment>
<dbReference type="InterPro" id="IPR050697">
    <property type="entry name" value="Adenylyl/Guanylyl_Cyclase_3/4"/>
</dbReference>
<evidence type="ECO:0000313" key="3">
    <source>
        <dbReference type="EMBL" id="CDM95126.1"/>
    </source>
</evidence>
<dbReference type="PANTHER" id="PTHR43081:SF1">
    <property type="entry name" value="ADENYLATE CYCLASE, TERMINAL-DIFFERENTIATION SPECIFIC"/>
    <property type="match status" value="1"/>
</dbReference>
<accession>A0A9P1NYS0</accession>
<dbReference type="PANTHER" id="PTHR43081">
    <property type="entry name" value="ADENYLATE CYCLASE, TERMINAL-DIFFERENTIATION SPECIFIC-RELATED"/>
    <property type="match status" value="1"/>
</dbReference>
<keyword evidence="4" id="KW-1185">Reference proteome</keyword>
<dbReference type="CDD" id="cd07302">
    <property type="entry name" value="CHD"/>
    <property type="match status" value="1"/>
</dbReference>